<reference evidence="1" key="1">
    <citation type="submission" date="2019-05" db="EMBL/GenBank/DDBJ databases">
        <authorList>
            <consortium name="Pathogen Informatics"/>
        </authorList>
    </citation>
    <scope>NUCLEOTIDE SEQUENCE [LARGE SCALE GENOMIC DNA]</scope>
    <source>
        <strain evidence="1">NCTC12965</strain>
    </source>
</reference>
<gene>
    <name evidence="1" type="ORF">NCTC12965_07596</name>
</gene>
<accession>A0A4U9WFP5</accession>
<organism evidence="1">
    <name type="scientific">Serratia fonticola</name>
    <dbReference type="NCBI Taxonomy" id="47917"/>
    <lineage>
        <taxon>Bacteria</taxon>
        <taxon>Pseudomonadati</taxon>
        <taxon>Pseudomonadota</taxon>
        <taxon>Gammaproteobacteria</taxon>
        <taxon>Enterobacterales</taxon>
        <taxon>Yersiniaceae</taxon>
        <taxon>Serratia</taxon>
    </lineage>
</organism>
<proteinExistence type="predicted"/>
<evidence type="ECO:0000313" key="1">
    <source>
        <dbReference type="EMBL" id="VTR58023.1"/>
    </source>
</evidence>
<sequence length="34" mass="3790">MFGHGLAKGVQTFKPGIHGANWLTEEQDRLKPLL</sequence>
<name>A0A4U9WFP5_SERFO</name>
<protein>
    <submittedName>
        <fullName evidence="1">Uncharacterized protein</fullName>
    </submittedName>
</protein>
<dbReference type="AlphaFoldDB" id="A0A4U9WFP5"/>
<dbReference type="EMBL" id="CABEEZ010000150">
    <property type="protein sequence ID" value="VTR58023.1"/>
    <property type="molecule type" value="Genomic_DNA"/>
</dbReference>